<evidence type="ECO:0000256" key="1">
    <source>
        <dbReference type="SAM" id="Coils"/>
    </source>
</evidence>
<keyword evidence="1" id="KW-0175">Coiled coil</keyword>
<protein>
    <submittedName>
        <fullName evidence="2">Uncharacterized protein</fullName>
    </submittedName>
</protein>
<organism evidence="2 3">
    <name type="scientific">Gossypium davidsonii</name>
    <name type="common">Davidson's cotton</name>
    <name type="synonym">Gossypium klotzschianum subsp. davidsonii</name>
    <dbReference type="NCBI Taxonomy" id="34287"/>
    <lineage>
        <taxon>Eukaryota</taxon>
        <taxon>Viridiplantae</taxon>
        <taxon>Streptophyta</taxon>
        <taxon>Embryophyta</taxon>
        <taxon>Tracheophyta</taxon>
        <taxon>Spermatophyta</taxon>
        <taxon>Magnoliopsida</taxon>
        <taxon>eudicotyledons</taxon>
        <taxon>Gunneridae</taxon>
        <taxon>Pentapetalae</taxon>
        <taxon>rosids</taxon>
        <taxon>malvids</taxon>
        <taxon>Malvales</taxon>
        <taxon>Malvaceae</taxon>
        <taxon>Malvoideae</taxon>
        <taxon>Gossypium</taxon>
    </lineage>
</organism>
<reference evidence="2 3" key="1">
    <citation type="journal article" date="2019" name="Genome Biol. Evol.">
        <title>Insights into the evolution of the New World diploid cottons (Gossypium, subgenus Houzingenia) based on genome sequencing.</title>
        <authorList>
            <person name="Grover C.E."/>
            <person name="Arick M.A. 2nd"/>
            <person name="Thrash A."/>
            <person name="Conover J.L."/>
            <person name="Sanders W.S."/>
            <person name="Peterson D.G."/>
            <person name="Frelichowski J.E."/>
            <person name="Scheffler J.A."/>
            <person name="Scheffler B.E."/>
            <person name="Wendel J.F."/>
        </authorList>
    </citation>
    <scope>NUCLEOTIDE SEQUENCE [LARGE SCALE GENOMIC DNA]</scope>
    <source>
        <strain evidence="2">27</strain>
        <tissue evidence="2">Leaf</tissue>
    </source>
</reference>
<name>A0A7J8TK20_GOSDV</name>
<feature type="coiled-coil region" evidence="1">
    <location>
        <begin position="16"/>
        <end position="43"/>
    </location>
</feature>
<keyword evidence="3" id="KW-1185">Reference proteome</keyword>
<dbReference type="AlphaFoldDB" id="A0A7J8TK20"/>
<accession>A0A7J8TK20</accession>
<proteinExistence type="predicted"/>
<sequence length="64" mass="7354">MDYKKLHLSIRMAGLGKTLEQNLLECQNEEAKLKARVAELEKSLHLYRSHGSMIELRASLSKIE</sequence>
<dbReference type="EMBL" id="JABFAC010250770">
    <property type="protein sequence ID" value="MBA0638547.1"/>
    <property type="molecule type" value="Genomic_DNA"/>
</dbReference>
<gene>
    <name evidence="2" type="ORF">Godav_029483</name>
</gene>
<comment type="caution">
    <text evidence="2">The sequence shown here is derived from an EMBL/GenBank/DDBJ whole genome shotgun (WGS) entry which is preliminary data.</text>
</comment>
<evidence type="ECO:0000313" key="2">
    <source>
        <dbReference type="EMBL" id="MBA0638547.1"/>
    </source>
</evidence>
<evidence type="ECO:0000313" key="3">
    <source>
        <dbReference type="Proteomes" id="UP000593561"/>
    </source>
</evidence>
<dbReference type="Proteomes" id="UP000593561">
    <property type="component" value="Unassembled WGS sequence"/>
</dbReference>